<dbReference type="Proteomes" id="UP000247973">
    <property type="component" value="Unassembled WGS sequence"/>
</dbReference>
<dbReference type="InterPro" id="IPR018060">
    <property type="entry name" value="HTH_AraC"/>
</dbReference>
<dbReference type="InterPro" id="IPR011990">
    <property type="entry name" value="TPR-like_helical_dom_sf"/>
</dbReference>
<dbReference type="InterPro" id="IPR018062">
    <property type="entry name" value="HTH_AraC-typ_CS"/>
</dbReference>
<reference evidence="7 8" key="1">
    <citation type="submission" date="2018-03" db="EMBL/GenBank/DDBJ databases">
        <title>Genomic Encyclopedia of Archaeal and Bacterial Type Strains, Phase II (KMG-II): from individual species to whole genera.</title>
        <authorList>
            <person name="Goeker M."/>
        </authorList>
    </citation>
    <scope>NUCLEOTIDE SEQUENCE [LARGE SCALE GENOMIC DNA]</scope>
    <source>
        <strain evidence="7 8">DSM 100214</strain>
    </source>
</reference>
<dbReference type="Gene3D" id="1.25.40.10">
    <property type="entry name" value="Tetratricopeptide repeat domain"/>
    <property type="match status" value="1"/>
</dbReference>
<dbReference type="AlphaFoldDB" id="A0A2V3PT08"/>
<evidence type="ECO:0000256" key="2">
    <source>
        <dbReference type="ARBA" id="ARBA00023125"/>
    </source>
</evidence>
<keyword evidence="5" id="KW-0812">Transmembrane</keyword>
<accession>A0A2V3PT08</accession>
<keyword evidence="5" id="KW-1133">Transmembrane helix</keyword>
<dbReference type="InterPro" id="IPR019734">
    <property type="entry name" value="TPR_rpt"/>
</dbReference>
<dbReference type="PANTHER" id="PTHR43280:SF29">
    <property type="entry name" value="ARAC-FAMILY TRANSCRIPTIONAL REGULATOR"/>
    <property type="match status" value="1"/>
</dbReference>
<evidence type="ECO:0000313" key="8">
    <source>
        <dbReference type="Proteomes" id="UP000247973"/>
    </source>
</evidence>
<comment type="caution">
    <text evidence="7">The sequence shown here is derived from an EMBL/GenBank/DDBJ whole genome shotgun (WGS) entry which is preliminary data.</text>
</comment>
<evidence type="ECO:0000256" key="5">
    <source>
        <dbReference type="SAM" id="Phobius"/>
    </source>
</evidence>
<evidence type="ECO:0000313" key="7">
    <source>
        <dbReference type="EMBL" id="PXV65913.1"/>
    </source>
</evidence>
<dbReference type="SMART" id="SM00342">
    <property type="entry name" value="HTH_ARAC"/>
    <property type="match status" value="1"/>
</dbReference>
<feature type="transmembrane region" description="Helical" evidence="5">
    <location>
        <begin position="378"/>
        <end position="399"/>
    </location>
</feature>
<proteinExistence type="predicted"/>
<evidence type="ECO:0000256" key="4">
    <source>
        <dbReference type="PROSITE-ProRule" id="PRU00339"/>
    </source>
</evidence>
<evidence type="ECO:0000256" key="3">
    <source>
        <dbReference type="ARBA" id="ARBA00023163"/>
    </source>
</evidence>
<dbReference type="EMBL" id="QICL01000006">
    <property type="protein sequence ID" value="PXV65913.1"/>
    <property type="molecule type" value="Genomic_DNA"/>
</dbReference>
<feature type="domain" description="HTH araC/xylS-type" evidence="6">
    <location>
        <begin position="451"/>
        <end position="555"/>
    </location>
</feature>
<evidence type="ECO:0000259" key="6">
    <source>
        <dbReference type="PROSITE" id="PS01124"/>
    </source>
</evidence>
<gene>
    <name evidence="7" type="ORF">CLV62_10686</name>
</gene>
<evidence type="ECO:0000256" key="1">
    <source>
        <dbReference type="ARBA" id="ARBA00023015"/>
    </source>
</evidence>
<organism evidence="7 8">
    <name type="scientific">Dysgonomonas alginatilytica</name>
    <dbReference type="NCBI Taxonomy" id="1605892"/>
    <lineage>
        <taxon>Bacteria</taxon>
        <taxon>Pseudomonadati</taxon>
        <taxon>Bacteroidota</taxon>
        <taxon>Bacteroidia</taxon>
        <taxon>Bacteroidales</taxon>
        <taxon>Dysgonomonadaceae</taxon>
        <taxon>Dysgonomonas</taxon>
    </lineage>
</organism>
<protein>
    <submittedName>
        <fullName evidence="7">Helix-turn-helix protein</fullName>
    </submittedName>
</protein>
<feature type="repeat" description="TPR" evidence="4">
    <location>
        <begin position="146"/>
        <end position="179"/>
    </location>
</feature>
<name>A0A2V3PT08_9BACT</name>
<keyword evidence="5" id="KW-0472">Membrane</keyword>
<dbReference type="InterPro" id="IPR009057">
    <property type="entry name" value="Homeodomain-like_sf"/>
</dbReference>
<keyword evidence="4" id="KW-0802">TPR repeat</keyword>
<keyword evidence="2" id="KW-0238">DNA-binding</keyword>
<dbReference type="PROSITE" id="PS50005">
    <property type="entry name" value="TPR"/>
    <property type="match status" value="1"/>
</dbReference>
<dbReference type="GO" id="GO:0043565">
    <property type="term" value="F:sequence-specific DNA binding"/>
    <property type="evidence" value="ECO:0007669"/>
    <property type="project" value="InterPro"/>
</dbReference>
<dbReference type="PROSITE" id="PS01124">
    <property type="entry name" value="HTH_ARAC_FAMILY_2"/>
    <property type="match status" value="1"/>
</dbReference>
<keyword evidence="1" id="KW-0805">Transcription regulation</keyword>
<dbReference type="PROSITE" id="PS00041">
    <property type="entry name" value="HTH_ARAC_FAMILY_1"/>
    <property type="match status" value="1"/>
</dbReference>
<dbReference type="Pfam" id="PF12833">
    <property type="entry name" value="HTH_18"/>
    <property type="match status" value="1"/>
</dbReference>
<dbReference type="GO" id="GO:0003700">
    <property type="term" value="F:DNA-binding transcription factor activity"/>
    <property type="evidence" value="ECO:0007669"/>
    <property type="project" value="InterPro"/>
</dbReference>
<dbReference type="Gene3D" id="1.10.10.60">
    <property type="entry name" value="Homeodomain-like"/>
    <property type="match status" value="2"/>
</dbReference>
<keyword evidence="8" id="KW-1185">Reference proteome</keyword>
<sequence>MLPLFLCNLLTFAQNSDGYPELQLYQRTLDAENADSAYHKAFTVYQKEGTKKTITTNKLLDKRYHEIINLPQNNDNQLLIKINRLQELSMNANGEGEINLELEALTRSFSLAFWSVPCNYGKAFTIAIALEKRLSTVEESHYPDKRTSYFMLGEAYYLFRDFDKSISLLQKAITEKPPRSFTDCASLNARKIIGICYANKGKMDISDYYFKSILKSKDIVLNRPVQNAVALSNLGCNAMLKGEYDKAISLDLAVLPFLKQGDDYGHIAGMYACQCQSYFSKNNFAQMGMVVDSILFYANKDQYNRNKRLKQAYSILAKYHVTTGDIEKVQEYNDSLVAIYKREETLFSSQYILQAQQEAGTKELQIRNEQIKAEHNRFVAGLILSIISILALSVIFYLYRRKQTAFRLLVEKNRQWAQQATDDVIGKEQEEYSDKTMIHHKPTKEEMQIMEQIKTFILADKNYKNPDLTMELLASKLHINRKYISSAINKVTGKNFNTYINEYRIQEAIRILSSPEHNIITIDGVAEMVGFNNRKSFYEYFKKITGLTPSHFRKK</sequence>
<dbReference type="SUPFAM" id="SSF46689">
    <property type="entry name" value="Homeodomain-like"/>
    <property type="match status" value="1"/>
</dbReference>
<dbReference type="SUPFAM" id="SSF48452">
    <property type="entry name" value="TPR-like"/>
    <property type="match status" value="1"/>
</dbReference>
<dbReference type="PANTHER" id="PTHR43280">
    <property type="entry name" value="ARAC-FAMILY TRANSCRIPTIONAL REGULATOR"/>
    <property type="match status" value="1"/>
</dbReference>
<keyword evidence="3" id="KW-0804">Transcription</keyword>